<organism evidence="9 10">
    <name type="scientific">Bradyrhizobium denitrificans</name>
    <dbReference type="NCBI Taxonomy" id="2734912"/>
    <lineage>
        <taxon>Bacteria</taxon>
        <taxon>Pseudomonadati</taxon>
        <taxon>Pseudomonadota</taxon>
        <taxon>Alphaproteobacteria</taxon>
        <taxon>Hyphomicrobiales</taxon>
        <taxon>Nitrobacteraceae</taxon>
        <taxon>Bradyrhizobium</taxon>
    </lineage>
</organism>
<protein>
    <recommendedName>
        <fullName evidence="7">Shikimate kinase</fullName>
        <shortName evidence="7">SK</shortName>
        <ecNumber evidence="7">2.7.1.71</ecNumber>
    </recommendedName>
</protein>
<keyword evidence="4 7" id="KW-0418">Kinase</keyword>
<dbReference type="InterPro" id="IPR031322">
    <property type="entry name" value="Shikimate/glucono_kinase"/>
</dbReference>
<dbReference type="CDD" id="cd00093">
    <property type="entry name" value="HTH_XRE"/>
    <property type="match status" value="1"/>
</dbReference>
<reference evidence="10" key="1">
    <citation type="journal article" date="2021" name="ISME J.">
        <title>Evolutionary origin and ecological implication of a unique nif island in free-living Bradyrhizobium lineages.</title>
        <authorList>
            <person name="Tao J."/>
        </authorList>
    </citation>
    <scope>NUCLEOTIDE SEQUENCE [LARGE SCALE GENOMIC DNA]</scope>
    <source>
        <strain evidence="10">SZCCT0094</strain>
    </source>
</reference>
<dbReference type="PANTHER" id="PTHR21087:SF16">
    <property type="entry name" value="SHIKIMATE KINASE 1, CHLOROPLASTIC"/>
    <property type="match status" value="1"/>
</dbReference>
<keyword evidence="7" id="KW-0963">Cytoplasm</keyword>
<accession>A0ABS5GDU0</accession>
<comment type="subunit">
    <text evidence="7">Monomer.</text>
</comment>
<dbReference type="EMBL" id="JAFCLK010000028">
    <property type="protein sequence ID" value="MBR1139345.1"/>
    <property type="molecule type" value="Genomic_DNA"/>
</dbReference>
<dbReference type="Gene3D" id="3.40.50.300">
    <property type="entry name" value="P-loop containing nucleotide triphosphate hydrolases"/>
    <property type="match status" value="1"/>
</dbReference>
<comment type="similarity">
    <text evidence="7">Belongs to the shikimate kinase family.</text>
</comment>
<gene>
    <name evidence="7" type="primary">aroK</name>
    <name evidence="9" type="ORF">JQ619_26640</name>
</gene>
<dbReference type="PANTHER" id="PTHR21087">
    <property type="entry name" value="SHIKIMATE KINASE"/>
    <property type="match status" value="1"/>
</dbReference>
<feature type="binding site" evidence="7">
    <location>
        <position position="179"/>
    </location>
    <ligand>
        <name>substrate</name>
    </ligand>
</feature>
<dbReference type="RefSeq" id="WP_063719767.1">
    <property type="nucleotide sequence ID" value="NZ_JABFDP010000028.1"/>
</dbReference>
<dbReference type="InterPro" id="IPR000623">
    <property type="entry name" value="Shikimate_kinase/TSH1"/>
</dbReference>
<keyword evidence="1 7" id="KW-0028">Amino-acid biosynthesis</keyword>
<evidence type="ECO:0000256" key="3">
    <source>
        <dbReference type="ARBA" id="ARBA00022741"/>
    </source>
</evidence>
<evidence type="ECO:0000256" key="6">
    <source>
        <dbReference type="ARBA" id="ARBA00023141"/>
    </source>
</evidence>
<dbReference type="PROSITE" id="PS50943">
    <property type="entry name" value="HTH_CROC1"/>
    <property type="match status" value="1"/>
</dbReference>
<evidence type="ECO:0000256" key="5">
    <source>
        <dbReference type="ARBA" id="ARBA00022840"/>
    </source>
</evidence>
<dbReference type="PRINTS" id="PR01100">
    <property type="entry name" value="SHIKIMTKNASE"/>
</dbReference>
<dbReference type="SMART" id="SM00530">
    <property type="entry name" value="HTH_XRE"/>
    <property type="match status" value="1"/>
</dbReference>
<comment type="caution">
    <text evidence="7">Lacks conserved residue(s) required for the propagation of feature annotation.</text>
</comment>
<feature type="binding site" evidence="7">
    <location>
        <position position="260"/>
    </location>
    <ligand>
        <name>substrate</name>
    </ligand>
</feature>
<evidence type="ECO:0000256" key="2">
    <source>
        <dbReference type="ARBA" id="ARBA00022679"/>
    </source>
</evidence>
<comment type="pathway">
    <text evidence="7">Metabolic intermediate biosynthesis; chorismate biosynthesis; chorismate from D-erythrose 4-phosphate and phosphoenolpyruvate: step 5/7.</text>
</comment>
<comment type="function">
    <text evidence="7">Catalyzes the specific phosphorylation of the 3-hydroxyl group of shikimic acid using ATP as a cosubstrate.</text>
</comment>
<dbReference type="HAMAP" id="MF_00109">
    <property type="entry name" value="Shikimate_kinase"/>
    <property type="match status" value="1"/>
</dbReference>
<feature type="binding site" evidence="7">
    <location>
        <position position="241"/>
    </location>
    <ligand>
        <name>ATP</name>
        <dbReference type="ChEBI" id="CHEBI:30616"/>
    </ligand>
</feature>
<dbReference type="InterPro" id="IPR027417">
    <property type="entry name" value="P-loop_NTPase"/>
</dbReference>
<comment type="subcellular location">
    <subcellularLocation>
        <location evidence="7">Cytoplasm</location>
    </subcellularLocation>
</comment>
<dbReference type="SUPFAM" id="SSF47413">
    <property type="entry name" value="lambda repressor-like DNA-binding domains"/>
    <property type="match status" value="1"/>
</dbReference>
<dbReference type="NCBIfam" id="NF006015">
    <property type="entry name" value="PRK08154.1"/>
    <property type="match status" value="1"/>
</dbReference>
<evidence type="ECO:0000313" key="9">
    <source>
        <dbReference type="EMBL" id="MBR1139345.1"/>
    </source>
</evidence>
<name>A0ABS5GDU0_9BRAD</name>
<comment type="catalytic activity">
    <reaction evidence="7">
        <text>shikimate + ATP = 3-phosphoshikimate + ADP + H(+)</text>
        <dbReference type="Rhea" id="RHEA:13121"/>
        <dbReference type="ChEBI" id="CHEBI:15378"/>
        <dbReference type="ChEBI" id="CHEBI:30616"/>
        <dbReference type="ChEBI" id="CHEBI:36208"/>
        <dbReference type="ChEBI" id="CHEBI:145989"/>
        <dbReference type="ChEBI" id="CHEBI:456216"/>
        <dbReference type="EC" id="2.7.1.71"/>
    </reaction>
</comment>
<sequence>MNSPDDKPPDTSGRAAAFLSLVGERVRKARERRGISRNKLAELSRVSLRYLAQLESGSGNISIALLWRISEALDHRMEWLVGSDDPWTSEVVRCAELFREAKREQRRQVMRILDPSQPAQLRQKRLCLIGLRGAGKTTLGKRLGQALALPFVELNREIEEVSGIPVNEVLALYGQEGYRHLERRALERVVATADEVVLAVAGGIVAEPETFAFLLRHFHTIWLKARADEHMERVRAQGDLRPMSGNPQAMDELKSILASREELYAQAELMVDTSGRTPDETTRDLVDSIAKLGIV</sequence>
<dbReference type="InterPro" id="IPR010982">
    <property type="entry name" value="Lambda_DNA-bd_dom_sf"/>
</dbReference>
<comment type="caution">
    <text evidence="9">The sequence shown here is derived from an EMBL/GenBank/DDBJ whole genome shotgun (WGS) entry which is preliminary data.</text>
</comment>
<dbReference type="InterPro" id="IPR001387">
    <property type="entry name" value="Cro/C1-type_HTH"/>
</dbReference>
<feature type="binding site" evidence="7">
    <location>
        <position position="276"/>
    </location>
    <ligand>
        <name>ATP</name>
        <dbReference type="ChEBI" id="CHEBI:30616"/>
    </ligand>
</feature>
<evidence type="ECO:0000256" key="7">
    <source>
        <dbReference type="HAMAP-Rule" id="MF_00109"/>
    </source>
</evidence>
<feature type="domain" description="HTH cro/C1-type" evidence="8">
    <location>
        <begin position="26"/>
        <end position="80"/>
    </location>
</feature>
<keyword evidence="5 7" id="KW-0067">ATP-binding</keyword>
<keyword evidence="10" id="KW-1185">Reference proteome</keyword>
<feature type="binding site" evidence="7">
    <location>
        <begin position="133"/>
        <end position="138"/>
    </location>
    <ligand>
        <name>ATP</name>
        <dbReference type="ChEBI" id="CHEBI:30616"/>
    </ligand>
</feature>
<feature type="binding site" evidence="7">
    <location>
        <position position="202"/>
    </location>
    <ligand>
        <name>substrate</name>
    </ligand>
</feature>
<keyword evidence="7" id="KW-0460">Magnesium</keyword>
<dbReference type="Gene3D" id="1.10.260.40">
    <property type="entry name" value="lambda repressor-like DNA-binding domains"/>
    <property type="match status" value="1"/>
</dbReference>
<dbReference type="SUPFAM" id="SSF52540">
    <property type="entry name" value="P-loop containing nucleoside triphosphate hydrolases"/>
    <property type="match status" value="1"/>
</dbReference>
<evidence type="ECO:0000313" key="10">
    <source>
        <dbReference type="Proteomes" id="UP001314635"/>
    </source>
</evidence>
<dbReference type="EC" id="2.7.1.71" evidence="7"/>
<keyword evidence="2 7" id="KW-0808">Transferase</keyword>
<evidence type="ECO:0000256" key="1">
    <source>
        <dbReference type="ARBA" id="ARBA00022605"/>
    </source>
</evidence>
<keyword evidence="3 7" id="KW-0547">Nucleotide-binding</keyword>
<keyword evidence="6 7" id="KW-0057">Aromatic amino acid biosynthesis</keyword>
<dbReference type="Pfam" id="PF01381">
    <property type="entry name" value="HTH_3"/>
    <property type="match status" value="1"/>
</dbReference>
<dbReference type="Proteomes" id="UP001314635">
    <property type="component" value="Unassembled WGS sequence"/>
</dbReference>
<dbReference type="CDD" id="cd00464">
    <property type="entry name" value="SK"/>
    <property type="match status" value="1"/>
</dbReference>
<comment type="cofactor">
    <cofactor evidence="7">
        <name>Mg(2+)</name>
        <dbReference type="ChEBI" id="CHEBI:18420"/>
    </cofactor>
    <text evidence="7">Binds 1 Mg(2+) ion per subunit.</text>
</comment>
<evidence type="ECO:0000259" key="8">
    <source>
        <dbReference type="PROSITE" id="PS50943"/>
    </source>
</evidence>
<keyword evidence="7" id="KW-0479">Metal-binding</keyword>
<evidence type="ECO:0000256" key="4">
    <source>
        <dbReference type="ARBA" id="ARBA00022777"/>
    </source>
</evidence>
<dbReference type="Pfam" id="PF01202">
    <property type="entry name" value="SKI"/>
    <property type="match status" value="1"/>
</dbReference>
<proteinExistence type="inferred from homology"/>
<feature type="binding site" evidence="7">
    <location>
        <position position="137"/>
    </location>
    <ligand>
        <name>Mg(2+)</name>
        <dbReference type="ChEBI" id="CHEBI:18420"/>
    </ligand>
</feature>